<dbReference type="InterPro" id="IPR042242">
    <property type="entry name" value="RecO_C"/>
</dbReference>
<evidence type="ECO:0000256" key="5">
    <source>
        <dbReference type="ARBA" id="ARBA00023204"/>
    </source>
</evidence>
<protein>
    <recommendedName>
        <fullName evidence="2 7">DNA repair protein RecO</fullName>
    </recommendedName>
    <alternativeName>
        <fullName evidence="6 7">Recombination protein O</fullName>
    </alternativeName>
</protein>
<dbReference type="InterPro" id="IPR022572">
    <property type="entry name" value="DNA_rep/recomb_RecO_N"/>
</dbReference>
<dbReference type="SUPFAM" id="SSF50249">
    <property type="entry name" value="Nucleic acid-binding proteins"/>
    <property type="match status" value="1"/>
</dbReference>
<sequence>MDSQTYMNFHGILLYRKNFKENDMLVKFLTAEAGKKMFFIRGARKRGFKMMADILPFTYGTYSGKINAENLSYIYSGLDTDHYENISEDIFLNAYATYIMSLVDVAFPDSTPIPHWFNQLFAALRLIDNGVDPEVITNICEIQLLGEFGVQPELRGCAICGRTDLNFDYSEAYGGLICQNHFHLDANRLHLDQKTIYYLRRFSIIDLNKLGNVNVNDNTKQHLRMLLDKIYSDSVGIHLKSKSFLDQMNDLRL</sequence>
<organism evidence="8 9">
    <name type="scientific">Apilactobacillus kunkeei</name>
    <dbReference type="NCBI Taxonomy" id="148814"/>
    <lineage>
        <taxon>Bacteria</taxon>
        <taxon>Bacillati</taxon>
        <taxon>Bacillota</taxon>
        <taxon>Bacilli</taxon>
        <taxon>Lactobacillales</taxon>
        <taxon>Lactobacillaceae</taxon>
        <taxon>Apilactobacillus</taxon>
    </lineage>
</organism>
<comment type="function">
    <text evidence="7">Involved in DNA repair and RecF pathway recombination.</text>
</comment>
<evidence type="ECO:0000313" key="8">
    <source>
        <dbReference type="EMBL" id="GAT89969.1"/>
    </source>
</evidence>
<gene>
    <name evidence="7 8" type="primary">recO</name>
    <name evidence="8" type="ORF">FF306_00060</name>
</gene>
<dbReference type="RefSeq" id="WP_041152334.1">
    <property type="nucleotide sequence ID" value="NZ_BDDX01000001.1"/>
</dbReference>
<evidence type="ECO:0000256" key="1">
    <source>
        <dbReference type="ARBA" id="ARBA00007452"/>
    </source>
</evidence>
<dbReference type="InterPro" id="IPR037278">
    <property type="entry name" value="ARFGAP/RecO"/>
</dbReference>
<dbReference type="Gene3D" id="2.40.50.140">
    <property type="entry name" value="Nucleic acid-binding proteins"/>
    <property type="match status" value="1"/>
</dbReference>
<dbReference type="Gene3D" id="1.20.1440.120">
    <property type="entry name" value="Recombination protein O, C-terminal domain"/>
    <property type="match status" value="1"/>
</dbReference>
<evidence type="ECO:0000256" key="2">
    <source>
        <dbReference type="ARBA" id="ARBA00021310"/>
    </source>
</evidence>
<accession>A0A0C3AGJ4</accession>
<dbReference type="Pfam" id="PF02565">
    <property type="entry name" value="RecO_C"/>
    <property type="match status" value="1"/>
</dbReference>
<dbReference type="HAMAP" id="MF_00201">
    <property type="entry name" value="RecO"/>
    <property type="match status" value="1"/>
</dbReference>
<name>A0A0C3AGJ4_9LACO</name>
<dbReference type="Proteomes" id="UP000186588">
    <property type="component" value="Unassembled WGS sequence"/>
</dbReference>
<proteinExistence type="inferred from homology"/>
<dbReference type="EMBL" id="BDDX01000001">
    <property type="protein sequence ID" value="GAT89969.1"/>
    <property type="molecule type" value="Genomic_DNA"/>
</dbReference>
<evidence type="ECO:0000256" key="6">
    <source>
        <dbReference type="ARBA" id="ARBA00033409"/>
    </source>
</evidence>
<dbReference type="AlphaFoldDB" id="A0A0C3AGJ4"/>
<evidence type="ECO:0000256" key="4">
    <source>
        <dbReference type="ARBA" id="ARBA00023172"/>
    </source>
</evidence>
<dbReference type="InterPro" id="IPR003717">
    <property type="entry name" value="RecO"/>
</dbReference>
<reference evidence="8 9" key="1">
    <citation type="journal article" date="2016" name="Syst. Appl. Microbiol.">
        <title>Genomic characterization of a fructophilic bee symbiont Lactobacillus kunkeei reveals its niche-specific adaptation.</title>
        <authorList>
            <person name="Maeno S."/>
            <person name="Tanizawa Y."/>
            <person name="Kanesaki Y."/>
            <person name="Kubota E."/>
            <person name="Kumar H."/>
            <person name="Dicks L."/>
            <person name="Salminen S."/>
            <person name="Nakagawa J."/>
            <person name="Arita M."/>
            <person name="Endo A."/>
        </authorList>
    </citation>
    <scope>NUCLEOTIDE SEQUENCE [LARGE SCALE GENOMIC DNA]</scope>
    <source>
        <strain evidence="8 9">FF30-6</strain>
    </source>
</reference>
<dbReference type="Pfam" id="PF11967">
    <property type="entry name" value="RecO_N"/>
    <property type="match status" value="1"/>
</dbReference>
<keyword evidence="5 7" id="KW-0234">DNA repair</keyword>
<keyword evidence="3 7" id="KW-0227">DNA damage</keyword>
<dbReference type="InterPro" id="IPR012340">
    <property type="entry name" value="NA-bd_OB-fold"/>
</dbReference>
<dbReference type="GO" id="GO:0006302">
    <property type="term" value="P:double-strand break repair"/>
    <property type="evidence" value="ECO:0007669"/>
    <property type="project" value="TreeGrafter"/>
</dbReference>
<comment type="similarity">
    <text evidence="1 7">Belongs to the RecO family.</text>
</comment>
<dbReference type="PATRIC" id="fig|148814.6.peg.213"/>
<comment type="caution">
    <text evidence="8">The sequence shown here is derived from an EMBL/GenBank/DDBJ whole genome shotgun (WGS) entry which is preliminary data.</text>
</comment>
<dbReference type="SUPFAM" id="SSF57863">
    <property type="entry name" value="ArfGap/RecO-like zinc finger"/>
    <property type="match status" value="1"/>
</dbReference>
<keyword evidence="4 7" id="KW-0233">DNA recombination</keyword>
<dbReference type="PANTHER" id="PTHR33991">
    <property type="entry name" value="DNA REPAIR PROTEIN RECO"/>
    <property type="match status" value="1"/>
</dbReference>
<evidence type="ECO:0000256" key="7">
    <source>
        <dbReference type="HAMAP-Rule" id="MF_00201"/>
    </source>
</evidence>
<evidence type="ECO:0000256" key="3">
    <source>
        <dbReference type="ARBA" id="ARBA00022763"/>
    </source>
</evidence>
<dbReference type="NCBIfam" id="TIGR00613">
    <property type="entry name" value="reco"/>
    <property type="match status" value="1"/>
</dbReference>
<dbReference type="PANTHER" id="PTHR33991:SF1">
    <property type="entry name" value="DNA REPAIR PROTEIN RECO"/>
    <property type="match status" value="1"/>
</dbReference>
<dbReference type="GO" id="GO:0006310">
    <property type="term" value="P:DNA recombination"/>
    <property type="evidence" value="ECO:0007669"/>
    <property type="project" value="UniProtKB-UniRule"/>
</dbReference>
<dbReference type="GO" id="GO:0043590">
    <property type="term" value="C:bacterial nucleoid"/>
    <property type="evidence" value="ECO:0007669"/>
    <property type="project" value="TreeGrafter"/>
</dbReference>
<evidence type="ECO:0000313" key="9">
    <source>
        <dbReference type="Proteomes" id="UP000186588"/>
    </source>
</evidence>